<dbReference type="SUPFAM" id="SSF56112">
    <property type="entry name" value="Protein kinase-like (PK-like)"/>
    <property type="match status" value="1"/>
</dbReference>
<protein>
    <submittedName>
        <fullName evidence="1">Serine/threonine protein kinase</fullName>
    </submittedName>
</protein>
<proteinExistence type="predicted"/>
<dbReference type="InterPro" id="IPR011009">
    <property type="entry name" value="Kinase-like_dom_sf"/>
</dbReference>
<keyword evidence="1" id="KW-0723">Serine/threonine-protein kinase</keyword>
<evidence type="ECO:0000313" key="1">
    <source>
        <dbReference type="EMBL" id="MBK3331839.1"/>
    </source>
</evidence>
<dbReference type="Gene3D" id="1.10.510.10">
    <property type="entry name" value="Transferase(Phosphotransferase) domain 1"/>
    <property type="match status" value="1"/>
</dbReference>
<dbReference type="Proteomes" id="UP000772812">
    <property type="component" value="Unassembled WGS sequence"/>
</dbReference>
<keyword evidence="1" id="KW-0808">Transferase</keyword>
<sequence length="200" mass="23443">MKFEDIKDQIESLETVGKGWRGIVYRGKFKGKDLAFKVASEEQFIPNIQKEGKILKIVNQYGIGGKLFLTGEDFIAYQFIHGKPLKKVINEKNGKIIISQLLKQARILDRLRINKEEMHRPYTNVLVDNSLNVYLIDFERARQGKNIQNVNQLLHFILTEGYRYLPPFDREKLIELAKIYKKNKTEENFKKILSLLDIED</sequence>
<evidence type="ECO:0000313" key="2">
    <source>
        <dbReference type="Proteomes" id="UP000772812"/>
    </source>
</evidence>
<gene>
    <name evidence="1" type="ORF">GWK41_02005</name>
</gene>
<accession>A0ABS1GFZ1</accession>
<name>A0ABS1GFZ1_9AQUI</name>
<dbReference type="RefSeq" id="WP_200673240.1">
    <property type="nucleotide sequence ID" value="NZ_JAACYA010000001.1"/>
</dbReference>
<keyword evidence="2" id="KW-1185">Reference proteome</keyword>
<organism evidence="1 2">
    <name type="scientific">Persephonella atlantica</name>
    <dbReference type="NCBI Taxonomy" id="2699429"/>
    <lineage>
        <taxon>Bacteria</taxon>
        <taxon>Pseudomonadati</taxon>
        <taxon>Aquificota</taxon>
        <taxon>Aquificia</taxon>
        <taxon>Aquificales</taxon>
        <taxon>Hydrogenothermaceae</taxon>
        <taxon>Persephonella</taxon>
    </lineage>
</organism>
<comment type="caution">
    <text evidence="1">The sequence shown here is derived from an EMBL/GenBank/DDBJ whole genome shotgun (WGS) entry which is preliminary data.</text>
</comment>
<dbReference type="GO" id="GO:0004674">
    <property type="term" value="F:protein serine/threonine kinase activity"/>
    <property type="evidence" value="ECO:0007669"/>
    <property type="project" value="UniProtKB-KW"/>
</dbReference>
<keyword evidence="1" id="KW-0418">Kinase</keyword>
<dbReference type="EMBL" id="JAACYA010000001">
    <property type="protein sequence ID" value="MBK3331839.1"/>
    <property type="molecule type" value="Genomic_DNA"/>
</dbReference>
<reference evidence="1 2" key="1">
    <citation type="journal article" date="2021" name="Syst. Appl. Microbiol.">
        <title>Persephonella atlantica sp. nov.: How to adapt to physico-chemical gradients in high temperature hydrothermal habitats.</title>
        <authorList>
            <person name="Francois D.X."/>
            <person name="Godfroy A."/>
            <person name="Mathien C."/>
            <person name="Aube J."/>
            <person name="Cathalot C."/>
            <person name="Lesongeur F."/>
            <person name="L'Haridon S."/>
            <person name="Philippon X."/>
            <person name="Roussel E.G."/>
        </authorList>
    </citation>
    <scope>NUCLEOTIDE SEQUENCE [LARGE SCALE GENOMIC DNA]</scope>
    <source>
        <strain evidence="1 2">MO1340</strain>
    </source>
</reference>